<dbReference type="OrthoDB" id="7211176at2759"/>
<evidence type="ECO:0000256" key="1">
    <source>
        <dbReference type="SAM" id="MobiDB-lite"/>
    </source>
</evidence>
<dbReference type="EMBL" id="CAJHJT010000001">
    <property type="protein sequence ID" value="CAD6995182.1"/>
    <property type="molecule type" value="Genomic_DNA"/>
</dbReference>
<proteinExistence type="predicted"/>
<feature type="signal peptide" evidence="2">
    <location>
        <begin position="1"/>
        <end position="19"/>
    </location>
</feature>
<evidence type="ECO:0000313" key="4">
    <source>
        <dbReference type="Proteomes" id="UP000606786"/>
    </source>
</evidence>
<feature type="region of interest" description="Disordered" evidence="1">
    <location>
        <begin position="158"/>
        <end position="181"/>
    </location>
</feature>
<keyword evidence="2" id="KW-0732">Signal</keyword>
<keyword evidence="4" id="KW-1185">Reference proteome</keyword>
<feature type="compositionally biased region" description="Basic and acidic residues" evidence="1">
    <location>
        <begin position="165"/>
        <end position="179"/>
    </location>
</feature>
<gene>
    <name evidence="3" type="ORF">CCAP1982_LOCUS3903</name>
</gene>
<feature type="chain" id="PRO_5032969533" evidence="2">
    <location>
        <begin position="20"/>
        <end position="234"/>
    </location>
</feature>
<dbReference type="Proteomes" id="UP000606786">
    <property type="component" value="Unassembled WGS sequence"/>
</dbReference>
<evidence type="ECO:0000256" key="2">
    <source>
        <dbReference type="SAM" id="SignalP"/>
    </source>
</evidence>
<organism evidence="3 4">
    <name type="scientific">Ceratitis capitata</name>
    <name type="common">Mediterranean fruit fly</name>
    <name type="synonym">Tephritis capitata</name>
    <dbReference type="NCBI Taxonomy" id="7213"/>
    <lineage>
        <taxon>Eukaryota</taxon>
        <taxon>Metazoa</taxon>
        <taxon>Ecdysozoa</taxon>
        <taxon>Arthropoda</taxon>
        <taxon>Hexapoda</taxon>
        <taxon>Insecta</taxon>
        <taxon>Pterygota</taxon>
        <taxon>Neoptera</taxon>
        <taxon>Endopterygota</taxon>
        <taxon>Diptera</taxon>
        <taxon>Brachycera</taxon>
        <taxon>Muscomorpha</taxon>
        <taxon>Tephritoidea</taxon>
        <taxon>Tephritidae</taxon>
        <taxon>Ceratitis</taxon>
        <taxon>Ceratitis</taxon>
    </lineage>
</organism>
<sequence>MFTWSKLLHFLLFAVLCLAICDIAAGAERKCAEYNEYCQEHWECCSNTCLTYSYRCIGKRRPGPIVAQPGMTFDELLESIAEFNMIPATSYNSQPQSDQPEKSGLTLKNLLGARGESESVAAAGPVIQERFGGIEVGDSNAATTNGREFIFFVLQPQDTPRQPKQLKEEQAQKPDEKPTDVPATVKVEDGAEVTTEIETEQASARQCKSIGEKCYRHEECCTQRCHGFLHQCVT</sequence>
<evidence type="ECO:0000313" key="3">
    <source>
        <dbReference type="EMBL" id="CAD6995182.1"/>
    </source>
</evidence>
<accession>A0A811U7E7</accession>
<dbReference type="AlphaFoldDB" id="A0A811U7E7"/>
<name>A0A811U7E7_CERCA</name>
<reference evidence="3" key="1">
    <citation type="submission" date="2020-11" db="EMBL/GenBank/DDBJ databases">
        <authorList>
            <person name="Whitehead M."/>
        </authorList>
    </citation>
    <scope>NUCLEOTIDE SEQUENCE</scope>
    <source>
        <strain evidence="3">EGII</strain>
    </source>
</reference>
<protein>
    <submittedName>
        <fullName evidence="3">(Mediterranean fruit fly) hypothetical protein</fullName>
    </submittedName>
</protein>
<comment type="caution">
    <text evidence="3">The sequence shown here is derived from an EMBL/GenBank/DDBJ whole genome shotgun (WGS) entry which is preliminary data.</text>
</comment>